<reference evidence="2 3" key="1">
    <citation type="submission" date="2017-11" db="EMBL/GenBank/DDBJ databases">
        <title>De novo assembly and phasing of dikaryotic genomes from two isolates of Puccinia coronata f. sp. avenae, the causal agent of oat crown rust.</title>
        <authorList>
            <person name="Miller M.E."/>
            <person name="Zhang Y."/>
            <person name="Omidvar V."/>
            <person name="Sperschneider J."/>
            <person name="Schwessinger B."/>
            <person name="Raley C."/>
            <person name="Palmer J.M."/>
            <person name="Garnica D."/>
            <person name="Upadhyaya N."/>
            <person name="Rathjen J."/>
            <person name="Taylor J.M."/>
            <person name="Park R.F."/>
            <person name="Dodds P.N."/>
            <person name="Hirsch C.D."/>
            <person name="Kianian S.F."/>
            <person name="Figueroa M."/>
        </authorList>
    </citation>
    <scope>NUCLEOTIDE SEQUENCE [LARGE SCALE GENOMIC DNA]</scope>
    <source>
        <strain evidence="2">12NC29</strain>
    </source>
</reference>
<feature type="compositionally biased region" description="Polar residues" evidence="1">
    <location>
        <begin position="83"/>
        <end position="107"/>
    </location>
</feature>
<evidence type="ECO:0000313" key="3">
    <source>
        <dbReference type="Proteomes" id="UP000235388"/>
    </source>
</evidence>
<evidence type="ECO:0000256" key="1">
    <source>
        <dbReference type="SAM" id="MobiDB-lite"/>
    </source>
</evidence>
<accession>A0A2N5W281</accession>
<comment type="caution">
    <text evidence="2">The sequence shown here is derived from an EMBL/GenBank/DDBJ whole genome shotgun (WGS) entry which is preliminary data.</text>
</comment>
<feature type="region of interest" description="Disordered" evidence="1">
    <location>
        <begin position="81"/>
        <end position="107"/>
    </location>
</feature>
<sequence>MYSPILLAKPSTVKLKDDRWILSGALFNGSTTAPHVVAMSDCVAPYECLVELSLPEIMYFTACLHSGSLIPFEPDEPIRFRFSNPSSNTGVSHSRLSTHSQNNDSLS</sequence>
<evidence type="ECO:0000313" key="2">
    <source>
        <dbReference type="EMBL" id="PLW56327.1"/>
    </source>
</evidence>
<keyword evidence="3" id="KW-1185">Reference proteome</keyword>
<name>A0A2N5W281_9BASI</name>
<gene>
    <name evidence="2" type="ORF">PCANC_04044</name>
</gene>
<organism evidence="2 3">
    <name type="scientific">Puccinia coronata f. sp. avenae</name>
    <dbReference type="NCBI Taxonomy" id="200324"/>
    <lineage>
        <taxon>Eukaryota</taxon>
        <taxon>Fungi</taxon>
        <taxon>Dikarya</taxon>
        <taxon>Basidiomycota</taxon>
        <taxon>Pucciniomycotina</taxon>
        <taxon>Pucciniomycetes</taxon>
        <taxon>Pucciniales</taxon>
        <taxon>Pucciniaceae</taxon>
        <taxon>Puccinia</taxon>
    </lineage>
</organism>
<dbReference type="EMBL" id="PGCJ01000022">
    <property type="protein sequence ID" value="PLW56327.1"/>
    <property type="molecule type" value="Genomic_DNA"/>
</dbReference>
<protein>
    <submittedName>
        <fullName evidence="2">Uncharacterized protein</fullName>
    </submittedName>
</protein>
<proteinExistence type="predicted"/>
<dbReference type="Proteomes" id="UP000235388">
    <property type="component" value="Unassembled WGS sequence"/>
</dbReference>
<dbReference type="AlphaFoldDB" id="A0A2N5W281"/>